<proteinExistence type="predicted"/>
<comment type="caution">
    <text evidence="1">The sequence shown here is derived from an EMBL/GenBank/DDBJ whole genome shotgun (WGS) entry which is preliminary data.</text>
</comment>
<name>A0A9Q0XZ02_9SAUR</name>
<gene>
    <name evidence="1" type="ORF">JRQ81_014590</name>
</gene>
<organism evidence="1 2">
    <name type="scientific">Phrynocephalus forsythii</name>
    <dbReference type="NCBI Taxonomy" id="171643"/>
    <lineage>
        <taxon>Eukaryota</taxon>
        <taxon>Metazoa</taxon>
        <taxon>Chordata</taxon>
        <taxon>Craniata</taxon>
        <taxon>Vertebrata</taxon>
        <taxon>Euteleostomi</taxon>
        <taxon>Lepidosauria</taxon>
        <taxon>Squamata</taxon>
        <taxon>Bifurcata</taxon>
        <taxon>Unidentata</taxon>
        <taxon>Episquamata</taxon>
        <taxon>Toxicofera</taxon>
        <taxon>Iguania</taxon>
        <taxon>Acrodonta</taxon>
        <taxon>Agamidae</taxon>
        <taxon>Agaminae</taxon>
        <taxon>Phrynocephalus</taxon>
    </lineage>
</organism>
<keyword evidence="2" id="KW-1185">Reference proteome</keyword>
<protein>
    <submittedName>
        <fullName evidence="1">Uncharacterized protein</fullName>
    </submittedName>
</protein>
<dbReference type="EMBL" id="JAPFRF010000005">
    <property type="protein sequence ID" value="KAJ7332410.1"/>
    <property type="molecule type" value="Genomic_DNA"/>
</dbReference>
<evidence type="ECO:0000313" key="2">
    <source>
        <dbReference type="Proteomes" id="UP001142489"/>
    </source>
</evidence>
<dbReference type="AlphaFoldDB" id="A0A9Q0XZ02"/>
<reference evidence="1" key="1">
    <citation type="journal article" date="2023" name="DNA Res.">
        <title>Chromosome-level genome assembly of Phrynocephalus forsythii using third-generation DNA sequencing and Hi-C analysis.</title>
        <authorList>
            <person name="Qi Y."/>
            <person name="Zhao W."/>
            <person name="Zhao Y."/>
            <person name="Niu C."/>
            <person name="Cao S."/>
            <person name="Zhang Y."/>
        </authorList>
    </citation>
    <scope>NUCLEOTIDE SEQUENCE</scope>
    <source>
        <tissue evidence="1">Muscle</tissue>
    </source>
</reference>
<evidence type="ECO:0000313" key="1">
    <source>
        <dbReference type="EMBL" id="KAJ7332410.1"/>
    </source>
</evidence>
<dbReference type="Proteomes" id="UP001142489">
    <property type="component" value="Unassembled WGS sequence"/>
</dbReference>
<accession>A0A9Q0XZ02</accession>
<sequence length="71" mass="8262">MKTKQLKSFTSDKRIQSCNDLGDHIVIISTSHMYLPFLTTNWSRRHKASHPGYPGGFRQAKQLHQHDLHFS</sequence>